<dbReference type="EMBL" id="FOYD01000008">
    <property type="protein sequence ID" value="SFQ85772.1"/>
    <property type="molecule type" value="Genomic_DNA"/>
</dbReference>
<dbReference type="SUPFAM" id="SSF52540">
    <property type="entry name" value="P-loop containing nucleoside triphosphate hydrolases"/>
    <property type="match status" value="1"/>
</dbReference>
<evidence type="ECO:0000313" key="4">
    <source>
        <dbReference type="Proteomes" id="UP000242815"/>
    </source>
</evidence>
<dbReference type="InterPro" id="IPR027417">
    <property type="entry name" value="P-loop_NTPase"/>
</dbReference>
<evidence type="ECO:0000259" key="2">
    <source>
        <dbReference type="Pfam" id="PF01935"/>
    </source>
</evidence>
<dbReference type="PANTHER" id="PTHR30121:SF6">
    <property type="entry name" value="SLR6007 PROTEIN"/>
    <property type="match status" value="1"/>
</dbReference>
<dbReference type="RefSeq" id="WP_090539658.1">
    <property type="nucleotide sequence ID" value="NZ_FOYD01000008.1"/>
</dbReference>
<evidence type="ECO:0000256" key="1">
    <source>
        <dbReference type="SAM" id="MobiDB-lite"/>
    </source>
</evidence>
<dbReference type="Pfam" id="PF01935">
    <property type="entry name" value="DUF87"/>
    <property type="match status" value="1"/>
</dbReference>
<protein>
    <recommendedName>
        <fullName evidence="2">Helicase HerA central domain-containing protein</fullName>
    </recommendedName>
</protein>
<name>A0A1I6BXW6_9GAMM</name>
<dbReference type="Proteomes" id="UP000242815">
    <property type="component" value="Unassembled WGS sequence"/>
</dbReference>
<dbReference type="Gene3D" id="3.40.50.300">
    <property type="entry name" value="P-loop containing nucleotide triphosphate hydrolases"/>
    <property type="match status" value="2"/>
</dbReference>
<evidence type="ECO:0000313" key="3">
    <source>
        <dbReference type="EMBL" id="SFQ85772.1"/>
    </source>
</evidence>
<dbReference type="OrthoDB" id="9806951at2"/>
<feature type="domain" description="Helicase HerA central" evidence="2">
    <location>
        <begin position="27"/>
        <end position="175"/>
    </location>
</feature>
<feature type="compositionally biased region" description="Polar residues" evidence="1">
    <location>
        <begin position="585"/>
        <end position="601"/>
    </location>
</feature>
<organism evidence="3 4">
    <name type="scientific">Halopseudomonas formosensis</name>
    <dbReference type="NCBI Taxonomy" id="1002526"/>
    <lineage>
        <taxon>Bacteria</taxon>
        <taxon>Pseudomonadati</taxon>
        <taxon>Pseudomonadota</taxon>
        <taxon>Gammaproteobacteria</taxon>
        <taxon>Pseudomonadales</taxon>
        <taxon>Pseudomonadaceae</taxon>
        <taxon>Halopseudomonas</taxon>
    </lineage>
</organism>
<dbReference type="PANTHER" id="PTHR30121">
    <property type="entry name" value="UNCHARACTERIZED PROTEIN YJGR-RELATED"/>
    <property type="match status" value="1"/>
</dbReference>
<dbReference type="AlphaFoldDB" id="A0A1I6BXW6"/>
<dbReference type="InterPro" id="IPR051162">
    <property type="entry name" value="T4SS_component"/>
</dbReference>
<feature type="region of interest" description="Disordered" evidence="1">
    <location>
        <begin position="583"/>
        <end position="615"/>
    </location>
</feature>
<dbReference type="InterPro" id="IPR002789">
    <property type="entry name" value="HerA_central"/>
</dbReference>
<gene>
    <name evidence="3" type="ORF">SAMN05216578_10830</name>
</gene>
<accession>A0A1I6BXW6</accession>
<reference evidence="3 4" key="1">
    <citation type="submission" date="2016-10" db="EMBL/GenBank/DDBJ databases">
        <authorList>
            <person name="de Groot N.N."/>
        </authorList>
    </citation>
    <scope>NUCLEOTIDE SEQUENCE [LARGE SCALE GENOMIC DNA]</scope>
    <source>
        <strain evidence="3 4">JCM 18415</strain>
    </source>
</reference>
<dbReference type="STRING" id="1002526.SAMN05216578_10830"/>
<sequence length="660" mass="72374">MADLYIGKHLDLNGMPGELYRHKLSDLITHTFICGGSGSGKTVMGKAIIEEAALKGVPSIIVDLKGDLSSLALAFGELTAQAVAPWVEVEDKSTLGRAALAEANTFRKRLWDWGLAETNVREFANQVAVEIFTPRSELGRRVSIPLISSPPPDINKLFDEDPDTASVMVTSMAEALVRRVIPSGQRDRETDFVTALIEHAWRTGVDLTGEAGLGQLVSMILEPPFATIGVLAIDDHIPEKRRQKLAQAVNGQLVGAAANWVRGEEMSIEKLVGANRVDGKTQISVISLAHITDFEDQSFVVAQIAFAINAWMRKQGSAPGGNKPRLLFFLDEIGGGGGKTAFYPTHPYTSTCKPALNILVKQGRAFGVGCILATQNPGDIDYKGLSNCATWIVGKLQTKRDRDKIREGLTDAEFSPSDLAKKLARPKTGEFMLLNKEGDVHFIKERWLLTYHCTMSPEQLRRYKAKGLAPYEGSLNTDIASEDFEDFEETIKSDEQEEIQSLWNDAKDAIGQACNLLEKILDHDINSEKARLWISILRDPDGFNRRLQEAQRQLAEYAEAAPSPKAGKGHEPSGLMTLLAEKKSASQGPSFNDTRPVTSPASTPPPGDSVLVEDDGSVTYKGRTFQLYRRYAGKSVAFIEEDGELKFSIEGKVLSKSFKL</sequence>
<dbReference type="CDD" id="cd01127">
    <property type="entry name" value="TrwB_TraG_TraD_VirD4"/>
    <property type="match status" value="2"/>
</dbReference>
<proteinExistence type="predicted"/>